<feature type="coiled-coil region" evidence="3">
    <location>
        <begin position="269"/>
        <end position="469"/>
    </location>
</feature>
<evidence type="ECO:0000256" key="4">
    <source>
        <dbReference type="SAM" id="MobiDB-lite"/>
    </source>
</evidence>
<name>A0A5B7C0L7_DAVIN</name>
<sequence length="597" mass="66535">MFGFGIRTRQNVTGSPRATDTPRAAGVVDSPRTDGTPTTLGEIDTRSPFQSVKAAVSLFGDVVASPKAKPVIKKPKTAEERVLERETQLHMALKELDKFKQRRKSAETTKAQGLSELEKANRTLQELMSKLEIISESKQAAIAATEAAKNRAKQLEEEKSIRFPKLSGSWKQEVESEREQYKASAAELIAAKQELTNIRQDFDAALEAKLSAFQKAADAQHAAKVNRERLSQLSKEVNKMRETLGQVKVASLQSQEEQTKVMAEIEASLQSHTTSKEQIEIKILSLKEEYASQLAGNLEEKLEETTEAVGVIQEQLKHVQASDLDSLTSATLELRDAKKALQRVSEEEISLRSLQLELENVKRDCSESKEKQAQTESIAESLKVELEKSRLELEAALAGETEQRDAVEDAHLRLQQLSSETENARQEAQDMKRNAQELKQEAEKAQIMAKQAEEKLQVALGEAEEAKAAQKLADDQIYASSARNKINLSTAEFESLSRKPEVFEILADKKVAVTLAQVEAITANDQEAVRRLEASLKEIEDINAATKDALKKAKMAEAAKQVVEGELRKRRQQERKKTQPETSYVQEEIEILSPLQL</sequence>
<feature type="region of interest" description="Disordered" evidence="4">
    <location>
        <begin position="1"/>
        <end position="39"/>
    </location>
</feature>
<dbReference type="GO" id="GO:0005829">
    <property type="term" value="C:cytosol"/>
    <property type="evidence" value="ECO:0007669"/>
    <property type="project" value="TreeGrafter"/>
</dbReference>
<accession>A0A5B7C0L7</accession>
<keyword evidence="2 3" id="KW-0175">Coiled coil</keyword>
<organism evidence="5">
    <name type="scientific">Davidia involucrata</name>
    <name type="common">Dove tree</name>
    <dbReference type="NCBI Taxonomy" id="16924"/>
    <lineage>
        <taxon>Eukaryota</taxon>
        <taxon>Viridiplantae</taxon>
        <taxon>Streptophyta</taxon>
        <taxon>Embryophyta</taxon>
        <taxon>Tracheophyta</taxon>
        <taxon>Spermatophyta</taxon>
        <taxon>Magnoliopsida</taxon>
        <taxon>eudicotyledons</taxon>
        <taxon>Gunneridae</taxon>
        <taxon>Pentapetalae</taxon>
        <taxon>asterids</taxon>
        <taxon>Cornales</taxon>
        <taxon>Nyssaceae</taxon>
        <taxon>Davidia</taxon>
    </lineage>
</organism>
<dbReference type="EMBL" id="GHES01043192">
    <property type="protein sequence ID" value="MPA73751.1"/>
    <property type="molecule type" value="Transcribed_RNA"/>
</dbReference>
<dbReference type="GO" id="GO:0009904">
    <property type="term" value="P:chloroplast accumulation movement"/>
    <property type="evidence" value="ECO:0007669"/>
    <property type="project" value="TreeGrafter"/>
</dbReference>
<dbReference type="PANTHER" id="PTHR32054">
    <property type="entry name" value="HEAVY CHAIN, PUTATIVE, EXPRESSED-RELATED-RELATED"/>
    <property type="match status" value="1"/>
</dbReference>
<dbReference type="Pfam" id="PF05701">
    <property type="entry name" value="WEMBL"/>
    <property type="match status" value="1"/>
</dbReference>
<feature type="coiled-coil region" evidence="3">
    <location>
        <begin position="529"/>
        <end position="576"/>
    </location>
</feature>
<reference evidence="5" key="1">
    <citation type="submission" date="2019-08" db="EMBL/GenBank/DDBJ databases">
        <title>Reference gene set and small RNA set construction with multiple tissues from Davidia involucrata Baill.</title>
        <authorList>
            <person name="Yang H."/>
            <person name="Zhou C."/>
            <person name="Li G."/>
            <person name="Wang J."/>
            <person name="Gao P."/>
            <person name="Wang M."/>
            <person name="Wang R."/>
            <person name="Zhao Y."/>
        </authorList>
    </citation>
    <scope>NUCLEOTIDE SEQUENCE</scope>
    <source>
        <tissue evidence="5">Mixed with DoveR01_LX</tissue>
    </source>
</reference>
<evidence type="ECO:0000256" key="3">
    <source>
        <dbReference type="SAM" id="Coils"/>
    </source>
</evidence>
<dbReference type="InterPro" id="IPR008545">
    <property type="entry name" value="Web"/>
</dbReference>
<evidence type="ECO:0000256" key="1">
    <source>
        <dbReference type="ARBA" id="ARBA00005485"/>
    </source>
</evidence>
<evidence type="ECO:0000313" key="5">
    <source>
        <dbReference type="EMBL" id="MPA73751.1"/>
    </source>
</evidence>
<evidence type="ECO:0008006" key="6">
    <source>
        <dbReference type="Google" id="ProtNLM"/>
    </source>
</evidence>
<dbReference type="PANTHER" id="PTHR32054:SF3">
    <property type="entry name" value="HEAVY CHAIN, PUTATIVE, EXPRESSED-RELATED"/>
    <property type="match status" value="1"/>
</dbReference>
<dbReference type="GO" id="GO:0009903">
    <property type="term" value="P:chloroplast avoidance movement"/>
    <property type="evidence" value="ECO:0007669"/>
    <property type="project" value="TreeGrafter"/>
</dbReference>
<evidence type="ECO:0000256" key="2">
    <source>
        <dbReference type="ARBA" id="ARBA00023054"/>
    </source>
</evidence>
<comment type="similarity">
    <text evidence="1">Belongs to the WEB family.</text>
</comment>
<protein>
    <recommendedName>
        <fullName evidence="6">WEB family protein</fullName>
    </recommendedName>
</protein>
<feature type="compositionally biased region" description="Polar residues" evidence="4">
    <location>
        <begin position="8"/>
        <end position="18"/>
    </location>
</feature>
<proteinExistence type="inferred from homology"/>
<dbReference type="AlphaFoldDB" id="A0A5B7C0L7"/>
<gene>
    <name evidence="5" type="ORF">Din_043192</name>
</gene>
<feature type="coiled-coil region" evidence="3">
    <location>
        <begin position="89"/>
        <end position="198"/>
    </location>
</feature>